<dbReference type="SUPFAM" id="SSF50630">
    <property type="entry name" value="Acid proteases"/>
    <property type="match status" value="2"/>
</dbReference>
<evidence type="ECO:0000313" key="1">
    <source>
        <dbReference type="EMBL" id="RMZ58482.1"/>
    </source>
</evidence>
<name>A0A3M7LAA8_9FLAO</name>
<dbReference type="CDD" id="cd05483">
    <property type="entry name" value="retropepsin_like_bacteria"/>
    <property type="match status" value="1"/>
</dbReference>
<dbReference type="InterPro" id="IPR021109">
    <property type="entry name" value="Peptidase_aspartic_dom_sf"/>
</dbReference>
<evidence type="ECO:0000313" key="2">
    <source>
        <dbReference type="Proteomes" id="UP000267524"/>
    </source>
</evidence>
<organism evidence="1 2">
    <name type="scientific">Chryseobacterium nematophagum</name>
    <dbReference type="NCBI Taxonomy" id="2305228"/>
    <lineage>
        <taxon>Bacteria</taxon>
        <taxon>Pseudomonadati</taxon>
        <taxon>Bacteroidota</taxon>
        <taxon>Flavobacteriia</taxon>
        <taxon>Flavobacteriales</taxon>
        <taxon>Weeksellaceae</taxon>
        <taxon>Chryseobacterium group</taxon>
        <taxon>Chryseobacterium</taxon>
    </lineage>
</organism>
<keyword evidence="2" id="KW-1185">Reference proteome</keyword>
<proteinExistence type="predicted"/>
<dbReference type="Proteomes" id="UP000267524">
    <property type="component" value="Unassembled WGS sequence"/>
</dbReference>
<dbReference type="Pfam" id="PF13975">
    <property type="entry name" value="gag-asp_proteas"/>
    <property type="match status" value="1"/>
</dbReference>
<evidence type="ECO:0008006" key="3">
    <source>
        <dbReference type="Google" id="ProtNLM"/>
    </source>
</evidence>
<dbReference type="EMBL" id="QWIV01000014">
    <property type="protein sequence ID" value="RMZ58482.1"/>
    <property type="molecule type" value="Genomic_DNA"/>
</dbReference>
<dbReference type="InterPro" id="IPR034122">
    <property type="entry name" value="Retropepsin-like_bacterial"/>
</dbReference>
<dbReference type="AlphaFoldDB" id="A0A3M7LAA8"/>
<reference evidence="1 2" key="1">
    <citation type="submission" date="2018-08" db="EMBL/GenBank/DDBJ databases">
        <title>Chryseobacterium nematophagum: a novel matrix digesting pathogen of nematodes.</title>
        <authorList>
            <person name="Page A."/>
            <person name="Roberts M."/>
            <person name="Felix M.-A."/>
            <person name="Weir W."/>
        </authorList>
    </citation>
    <scope>NUCLEOTIDE SEQUENCE [LARGE SCALE GENOMIC DNA]</scope>
    <source>
        <strain evidence="1 2">JUb275</strain>
    </source>
</reference>
<accession>A0A3M7LAA8</accession>
<sequence length="425" mass="48271">MLVALRRQTQMMKKNIYVVLFVLLYFLFPISLKAKTNTLIHFKESLDSIFDALQTKNYNDIKSLFASNAKIINFPSGQNDVIIPQLLNVLPIPSAYVLNNVEVEDDNTLIKVDYVVNKKKMTGSFIFGKDHKIIYCDMVSDEKSFSKKLSTIKAVPNGFRTNFLMDNKLIYVKAILNGKEELFLLDSGYSDMILNSDKMDKRDLNFSNSSLYGVGGKGHPVETTRINIFNWGGRIKKCNCEVKAAPLSYLNKDNIELAGIIGYDMIKNSQLTFDYSKYVLKVDFHKDSDKEISENGNLVMKIPFKLKGHLPVFPVEIDGKTYNMGLDTGATTNLMNSKYLSNLNSSLYDMGENKVKGFNGVVHLKKGKISETKIGNISFNEMNYSFNSEVSKQYNVDGVLGYEFLKKYITVVDYKSNEIRLYEGK</sequence>
<dbReference type="Gene3D" id="2.40.70.10">
    <property type="entry name" value="Acid Proteases"/>
    <property type="match status" value="2"/>
</dbReference>
<gene>
    <name evidence="1" type="ORF">D1632_12770</name>
</gene>
<comment type="caution">
    <text evidence="1">The sequence shown here is derived from an EMBL/GenBank/DDBJ whole genome shotgun (WGS) entry which is preliminary data.</text>
</comment>
<protein>
    <recommendedName>
        <fullName evidence="3">Aspartyl protease</fullName>
    </recommendedName>
</protein>